<comment type="caution">
    <text evidence="4">Lacks conserved residue(s) required for the propagation of feature annotation.</text>
</comment>
<dbReference type="InterPro" id="IPR036852">
    <property type="entry name" value="Peptidase_S8/S53_dom_sf"/>
</dbReference>
<dbReference type="InterPro" id="IPR000209">
    <property type="entry name" value="Peptidase_S8/S53_dom"/>
</dbReference>
<evidence type="ECO:0000256" key="5">
    <source>
        <dbReference type="SAM" id="Phobius"/>
    </source>
</evidence>
<protein>
    <submittedName>
        <fullName evidence="7">Serine protease</fullName>
    </submittedName>
</protein>
<proteinExistence type="inferred from homology"/>
<evidence type="ECO:0000256" key="4">
    <source>
        <dbReference type="PROSITE-ProRule" id="PRU01240"/>
    </source>
</evidence>
<keyword evidence="3" id="KW-0720">Serine protease</keyword>
<dbReference type="AlphaFoldDB" id="A0A402ADC9"/>
<reference evidence="8" key="1">
    <citation type="submission" date="2018-12" db="EMBL/GenBank/DDBJ databases">
        <title>Tengunoibacter tsumagoiensis gen. nov., sp. nov., Dictyobacter kobayashii sp. nov., D. alpinus sp. nov., and D. joshuensis sp. nov. and description of Dictyobacteraceae fam. nov. within the order Ktedonobacterales isolated from Tengu-no-mugimeshi.</title>
        <authorList>
            <person name="Wang C.M."/>
            <person name="Zheng Y."/>
            <person name="Sakai Y."/>
            <person name="Toyoda A."/>
            <person name="Minakuchi Y."/>
            <person name="Abe K."/>
            <person name="Yokota A."/>
            <person name="Yabe S."/>
        </authorList>
    </citation>
    <scope>NUCLEOTIDE SEQUENCE [LARGE SCALE GENOMIC DNA]</scope>
    <source>
        <strain evidence="8">Uno11</strain>
    </source>
</reference>
<keyword evidence="8" id="KW-1185">Reference proteome</keyword>
<dbReference type="InterPro" id="IPR023828">
    <property type="entry name" value="Peptidase_S8_Ser-AS"/>
</dbReference>
<name>A0A402ADC9_9CHLR</name>
<dbReference type="PROSITE" id="PS51695">
    <property type="entry name" value="SEDOLISIN"/>
    <property type="match status" value="1"/>
</dbReference>
<evidence type="ECO:0000313" key="7">
    <source>
        <dbReference type="EMBL" id="GCE17104.1"/>
    </source>
</evidence>
<comment type="caution">
    <text evidence="7">The sequence shown here is derived from an EMBL/GenBank/DDBJ whole genome shotgun (WGS) entry which is preliminary data.</text>
</comment>
<evidence type="ECO:0000259" key="6">
    <source>
        <dbReference type="PROSITE" id="PS51695"/>
    </source>
</evidence>
<feature type="domain" description="Peptidase S53" evidence="6">
    <location>
        <begin position="82"/>
        <end position="395"/>
    </location>
</feature>
<dbReference type="PANTHER" id="PTHR14218:SF15">
    <property type="entry name" value="TRIPEPTIDYL-PEPTIDASE 1"/>
    <property type="match status" value="1"/>
</dbReference>
<accession>A0A402ADC9</accession>
<dbReference type="SUPFAM" id="SSF52743">
    <property type="entry name" value="Subtilisin-like"/>
    <property type="match status" value="1"/>
</dbReference>
<dbReference type="PROSITE" id="PS00138">
    <property type="entry name" value="SUBTILASE_SER"/>
    <property type="match status" value="1"/>
</dbReference>
<dbReference type="PROSITE" id="PS51892">
    <property type="entry name" value="SUBTILASE"/>
    <property type="match status" value="1"/>
</dbReference>
<comment type="similarity">
    <text evidence="4">Belongs to the peptidase S8 family.</text>
</comment>
<dbReference type="GO" id="GO:0008240">
    <property type="term" value="F:tripeptidyl-peptidase activity"/>
    <property type="evidence" value="ECO:0007669"/>
    <property type="project" value="TreeGrafter"/>
</dbReference>
<feature type="transmembrane region" description="Helical" evidence="5">
    <location>
        <begin position="37"/>
        <end position="56"/>
    </location>
</feature>
<dbReference type="RefSeq" id="WP_126548855.1">
    <property type="nucleotide sequence ID" value="NZ_BIFS01000001.1"/>
</dbReference>
<dbReference type="EMBL" id="BIFS01000001">
    <property type="protein sequence ID" value="GCE17104.1"/>
    <property type="molecule type" value="Genomic_DNA"/>
</dbReference>
<organism evidence="7 8">
    <name type="scientific">Dictyobacter kobayashii</name>
    <dbReference type="NCBI Taxonomy" id="2014872"/>
    <lineage>
        <taxon>Bacteria</taxon>
        <taxon>Bacillati</taxon>
        <taxon>Chloroflexota</taxon>
        <taxon>Ktedonobacteria</taxon>
        <taxon>Ktedonobacterales</taxon>
        <taxon>Dictyobacteraceae</taxon>
        <taxon>Dictyobacter</taxon>
    </lineage>
</organism>
<dbReference type="PANTHER" id="PTHR14218">
    <property type="entry name" value="PROTEASE S8 TRIPEPTIDYL PEPTIDASE I CLN2"/>
    <property type="match status" value="1"/>
</dbReference>
<dbReference type="Proteomes" id="UP000287188">
    <property type="component" value="Unassembled WGS sequence"/>
</dbReference>
<sequence>MFSLRQDNRLTEKTTPTAYNAFSRSMASIQHEGVKPINALLLMLVAMLLLSSTFLYSRLHRGITNADFRHMASPYGGGPAVGLTPQDLWKQYNLPGVSGGEGQLVAVVIDGGLPSINSDLAAYSQRFGLPSCTVASGCLTIKYQGGHPIPPGADEAEGTLDLETIHAVAPKAKLLLYSVQQSIAGLATGPSEIINTPGLKAINMSYGFTGNTQQYQSLYANNPNHVALFAASGDNGHTPTSHPASYPGVIAVGGTTLNGGVEAAWNGSGGGLSTYAEPAYQKAYGIPQANGMRGVPDVAAVAGTQISTYQQGRWRGMVGTSVAAPIWSGIAALVNKPITPELLYTLAKQQPDSFRDVTSGTNGRCGFVCTAHPGYDYITGLGTPRNFVQNVNAMP</sequence>
<gene>
    <name evidence="7" type="ORF">KDK_09040</name>
</gene>
<dbReference type="Gene3D" id="3.40.50.200">
    <property type="entry name" value="Peptidase S8/S53 domain"/>
    <property type="match status" value="1"/>
</dbReference>
<dbReference type="OrthoDB" id="263396at2"/>
<dbReference type="GO" id="GO:0006508">
    <property type="term" value="P:proteolysis"/>
    <property type="evidence" value="ECO:0007669"/>
    <property type="project" value="UniProtKB-KW"/>
</dbReference>
<evidence type="ECO:0000313" key="8">
    <source>
        <dbReference type="Proteomes" id="UP000287188"/>
    </source>
</evidence>
<keyword evidence="5" id="KW-1133">Transmembrane helix</keyword>
<dbReference type="CDD" id="cd04056">
    <property type="entry name" value="Peptidases_S53"/>
    <property type="match status" value="1"/>
</dbReference>
<keyword evidence="1 7" id="KW-0645">Protease</keyword>
<keyword evidence="5" id="KW-0812">Transmembrane</keyword>
<keyword evidence="2" id="KW-0378">Hydrolase</keyword>
<dbReference type="InterPro" id="IPR050819">
    <property type="entry name" value="Tripeptidyl-peptidase_I"/>
</dbReference>
<evidence type="ECO:0000256" key="1">
    <source>
        <dbReference type="ARBA" id="ARBA00022670"/>
    </source>
</evidence>
<evidence type="ECO:0000256" key="3">
    <source>
        <dbReference type="ARBA" id="ARBA00022825"/>
    </source>
</evidence>
<dbReference type="InterPro" id="IPR030400">
    <property type="entry name" value="Sedolisin_dom"/>
</dbReference>
<evidence type="ECO:0000256" key="2">
    <source>
        <dbReference type="ARBA" id="ARBA00022801"/>
    </source>
</evidence>
<dbReference type="GO" id="GO:0004252">
    <property type="term" value="F:serine-type endopeptidase activity"/>
    <property type="evidence" value="ECO:0007669"/>
    <property type="project" value="InterPro"/>
</dbReference>
<keyword evidence="5" id="KW-0472">Membrane</keyword>
<dbReference type="Pfam" id="PF00082">
    <property type="entry name" value="Peptidase_S8"/>
    <property type="match status" value="1"/>
</dbReference>